<accession>A0A6J5KIB9</accession>
<evidence type="ECO:0000313" key="3">
    <source>
        <dbReference type="Proteomes" id="UP000494102"/>
    </source>
</evidence>
<dbReference type="AlphaFoldDB" id="A0A6J5KIB9"/>
<dbReference type="Proteomes" id="UP000494102">
    <property type="component" value="Unassembled WGS sequence"/>
</dbReference>
<reference evidence="2 3" key="1">
    <citation type="submission" date="2020-04" db="EMBL/GenBank/DDBJ databases">
        <authorList>
            <person name="De Canck E."/>
        </authorList>
    </citation>
    <scope>NUCLEOTIDE SEQUENCE [LARGE SCALE GENOMIC DNA]</scope>
    <source>
        <strain evidence="2 3">LMG 9964</strain>
    </source>
</reference>
<organism evidence="2 3">
    <name type="scientific">Paraburkholderia phenoliruptrix</name>
    <dbReference type="NCBI Taxonomy" id="252970"/>
    <lineage>
        <taxon>Bacteria</taxon>
        <taxon>Pseudomonadati</taxon>
        <taxon>Pseudomonadota</taxon>
        <taxon>Betaproteobacteria</taxon>
        <taxon>Burkholderiales</taxon>
        <taxon>Burkholderiaceae</taxon>
        <taxon>Paraburkholderia</taxon>
    </lineage>
</organism>
<name>A0A6J5KIB9_9BURK</name>
<evidence type="ECO:0000256" key="1">
    <source>
        <dbReference type="SAM" id="MobiDB-lite"/>
    </source>
</evidence>
<gene>
    <name evidence="2" type="ORF">LMG9964_06683</name>
</gene>
<feature type="compositionally biased region" description="Polar residues" evidence="1">
    <location>
        <begin position="25"/>
        <end position="37"/>
    </location>
</feature>
<evidence type="ECO:0000313" key="2">
    <source>
        <dbReference type="EMBL" id="CAB4052992.1"/>
    </source>
</evidence>
<proteinExistence type="predicted"/>
<sequence>MRYCCYTIKIQGDRAANGEHRRETPQFQGATACSQTVPPRIQPDERRIPRECRRLAILFCTRSQKRVHRVLPKFFPAVLACFFSSYACAANRAFSGDSPTAIGFATDAGRSMRTSILSAISQSEKNPYSPNWSVSYRRNLRIVSPKRLSAAGLLSILSLREISNCHTSRGVGFSTPDFRTTGLTTLSGRTGKPMRDILINASGNPERHLLVEPAADAREPSMPLHHATFLVGNSGASNRPQLWVSWWSARVK</sequence>
<feature type="region of interest" description="Disordered" evidence="1">
    <location>
        <begin position="17"/>
        <end position="40"/>
    </location>
</feature>
<protein>
    <submittedName>
        <fullName evidence="2">Uncharacterized protein</fullName>
    </submittedName>
</protein>
<dbReference type="EMBL" id="CADILN010000023">
    <property type="protein sequence ID" value="CAB4052992.1"/>
    <property type="molecule type" value="Genomic_DNA"/>
</dbReference>